<keyword evidence="2" id="KW-1133">Transmembrane helix</keyword>
<protein>
    <submittedName>
        <fullName evidence="3">Uncharacterized protein</fullName>
    </submittedName>
</protein>
<name>A0A383D5C3_9ZZZZ</name>
<evidence type="ECO:0000313" key="3">
    <source>
        <dbReference type="EMBL" id="SVE39500.1"/>
    </source>
</evidence>
<accession>A0A383D5C3</accession>
<evidence type="ECO:0000256" key="1">
    <source>
        <dbReference type="SAM" id="Coils"/>
    </source>
</evidence>
<feature type="coiled-coil region" evidence="1">
    <location>
        <begin position="42"/>
        <end position="69"/>
    </location>
</feature>
<gene>
    <name evidence="3" type="ORF">METZ01_LOCUS492354</name>
</gene>
<keyword evidence="2" id="KW-0812">Transmembrane</keyword>
<dbReference type="AlphaFoldDB" id="A0A383D5C3"/>
<feature type="non-terminal residue" evidence="3">
    <location>
        <position position="143"/>
    </location>
</feature>
<sequence>MDPHRWVNTISVPNPVPKKNTYNSVKKYSLMTILFVCGLLFVSVLKNETRNLQKEINKLEAAINVIKFNLKQAILDNEVITSPENISRLAKEYLNINLTSYKRSQIKNLNDKTEEFTKVSKIKKKETSKKKIKNLSTSIKSQV</sequence>
<organism evidence="3">
    <name type="scientific">marine metagenome</name>
    <dbReference type="NCBI Taxonomy" id="408172"/>
    <lineage>
        <taxon>unclassified sequences</taxon>
        <taxon>metagenomes</taxon>
        <taxon>ecological metagenomes</taxon>
    </lineage>
</organism>
<proteinExistence type="predicted"/>
<feature type="transmembrane region" description="Helical" evidence="2">
    <location>
        <begin position="28"/>
        <end position="45"/>
    </location>
</feature>
<dbReference type="EMBL" id="UINC01214320">
    <property type="protein sequence ID" value="SVE39500.1"/>
    <property type="molecule type" value="Genomic_DNA"/>
</dbReference>
<reference evidence="3" key="1">
    <citation type="submission" date="2018-05" db="EMBL/GenBank/DDBJ databases">
        <authorList>
            <person name="Lanie J.A."/>
            <person name="Ng W.-L."/>
            <person name="Kazmierczak K.M."/>
            <person name="Andrzejewski T.M."/>
            <person name="Davidsen T.M."/>
            <person name="Wayne K.J."/>
            <person name="Tettelin H."/>
            <person name="Glass J.I."/>
            <person name="Rusch D."/>
            <person name="Podicherti R."/>
            <person name="Tsui H.-C.T."/>
            <person name="Winkler M.E."/>
        </authorList>
    </citation>
    <scope>NUCLEOTIDE SEQUENCE</scope>
</reference>
<evidence type="ECO:0000256" key="2">
    <source>
        <dbReference type="SAM" id="Phobius"/>
    </source>
</evidence>
<keyword evidence="2" id="KW-0472">Membrane</keyword>
<keyword evidence="1" id="KW-0175">Coiled coil</keyword>